<gene>
    <name evidence="1" type="ORF">Nlim_2017</name>
</gene>
<name>F3KMZ7_9ARCH</name>
<dbReference type="HOGENOM" id="CLU_1232714_0_0_2"/>
<dbReference type="SUPFAM" id="SSF53335">
    <property type="entry name" value="S-adenosyl-L-methionine-dependent methyltransferases"/>
    <property type="match status" value="1"/>
</dbReference>
<sequence length="224" mass="25892">MEKSNYIFENFSLTKKYRQDLIEFLKHNANAEHGGYKLFDGTYTHLLQIPEELADFIIYLKKTEKIRGKLRNMLEIGFGNGSTNTILNKFFQFEKIVVVDNFSANTSNNTVVANLRNKNLIILCGDSTSEWCIKNAEKFGPFDLVFIDGNHQDPFVQKDFENFGSLTKKDGFIALHDINSKEWPDVSKRWSEIKKNKKLSHKEFICNNYKIQFGIGLVSETKLA</sequence>
<evidence type="ECO:0000313" key="1">
    <source>
        <dbReference type="EMBL" id="EGG41208.1"/>
    </source>
</evidence>
<accession>F3KMZ7</accession>
<dbReference type="Gene3D" id="3.40.50.150">
    <property type="entry name" value="Vaccinia Virus protein VP39"/>
    <property type="match status" value="1"/>
</dbReference>
<dbReference type="AlphaFoldDB" id="F3KMZ7"/>
<dbReference type="InterPro" id="IPR029063">
    <property type="entry name" value="SAM-dependent_MTases_sf"/>
</dbReference>
<evidence type="ECO:0008006" key="2">
    <source>
        <dbReference type="Google" id="ProtNLM"/>
    </source>
</evidence>
<dbReference type="Pfam" id="PF13578">
    <property type="entry name" value="Methyltransf_24"/>
    <property type="match status" value="1"/>
</dbReference>
<comment type="caution">
    <text evidence="1">The sequence shown here is derived from an EMBL/GenBank/DDBJ whole genome shotgun (WGS) entry which is preliminary data.</text>
</comment>
<organism evidence="1">
    <name type="scientific">Candidatus Nitrosarchaeum limnium SFB1</name>
    <dbReference type="NCBI Taxonomy" id="886738"/>
    <lineage>
        <taxon>Archaea</taxon>
        <taxon>Nitrososphaerota</taxon>
        <taxon>Nitrososphaeria</taxon>
        <taxon>Nitrosopumilales</taxon>
        <taxon>Nitrosopumilaceae</taxon>
        <taxon>Nitrosarchaeum</taxon>
    </lineage>
</organism>
<reference evidence="1" key="1">
    <citation type="journal article" date="2011" name="PLoS ONE">
        <title>Genome of a low-salinity ammonia-oxidizing archaeon determined by single-cell and metagenomic analysis.</title>
        <authorList>
            <person name="Blainey P.C."/>
            <person name="Mosier A.C."/>
            <person name="Potanina A."/>
            <person name="Francis C.A."/>
            <person name="Quake S.R."/>
        </authorList>
    </citation>
    <scope>NUCLEOTIDE SEQUENCE [LARGE SCALE GENOMIC DNA]</scope>
    <source>
        <strain evidence="1">SFB1</strain>
    </source>
</reference>
<protein>
    <recommendedName>
        <fullName evidence="2">O-methyltransferase-like protein</fullName>
    </recommendedName>
</protein>
<dbReference type="Proteomes" id="UP000004348">
    <property type="component" value="Chromosome"/>
</dbReference>
<proteinExistence type="predicted"/>
<dbReference type="EMBL" id="AEGP01000066">
    <property type="protein sequence ID" value="EGG41208.1"/>
    <property type="molecule type" value="Genomic_DNA"/>
</dbReference>